<feature type="binding site" description="axial binding residue" evidence="5">
    <location>
        <position position="183"/>
    </location>
    <ligand>
        <name>heme c</name>
        <dbReference type="ChEBI" id="CHEBI:61717"/>
        <label>2</label>
    </ligand>
    <ligandPart>
        <name>Fe</name>
        <dbReference type="ChEBI" id="CHEBI:18248"/>
    </ligandPart>
</feature>
<dbReference type="Gene3D" id="1.10.760.10">
    <property type="entry name" value="Cytochrome c-like domain"/>
    <property type="match status" value="2"/>
</dbReference>
<comment type="caution">
    <text evidence="9">The sequence shown here is derived from an EMBL/GenBank/DDBJ whole genome shotgun (WGS) entry which is preliminary data.</text>
</comment>
<dbReference type="GO" id="GO:0042597">
    <property type="term" value="C:periplasmic space"/>
    <property type="evidence" value="ECO:0007669"/>
    <property type="project" value="InterPro"/>
</dbReference>
<feature type="signal peptide" evidence="7">
    <location>
        <begin position="1"/>
        <end position="23"/>
    </location>
</feature>
<reference evidence="9 10" key="1">
    <citation type="submission" date="2019-08" db="EMBL/GenBank/DDBJ databases">
        <title>Draft genome sequence of Lysobacter sp. UKS-15.</title>
        <authorList>
            <person name="Im W.-T."/>
        </authorList>
    </citation>
    <scope>NUCLEOTIDE SEQUENCE [LARGE SCALE GENOMIC DNA]</scope>
    <source>
        <strain evidence="9 10">UKS-15</strain>
    </source>
</reference>
<feature type="compositionally biased region" description="Polar residues" evidence="6">
    <location>
        <begin position="194"/>
        <end position="206"/>
    </location>
</feature>
<dbReference type="GO" id="GO:0020037">
    <property type="term" value="F:heme binding"/>
    <property type="evidence" value="ECO:0007669"/>
    <property type="project" value="InterPro"/>
</dbReference>
<evidence type="ECO:0000256" key="6">
    <source>
        <dbReference type="SAM" id="MobiDB-lite"/>
    </source>
</evidence>
<dbReference type="EMBL" id="VTRV01000076">
    <property type="protein sequence ID" value="TZF89690.1"/>
    <property type="molecule type" value="Genomic_DNA"/>
</dbReference>
<dbReference type="Pfam" id="PF00034">
    <property type="entry name" value="Cytochrom_C"/>
    <property type="match status" value="2"/>
</dbReference>
<feature type="binding site" description="covalent" evidence="4">
    <location>
        <position position="43"/>
    </location>
    <ligand>
        <name>heme c</name>
        <dbReference type="ChEBI" id="CHEBI:61717"/>
        <label>1</label>
    </ligand>
</feature>
<organism evidence="9 10">
    <name type="scientific">Cognatilysobacter lacus</name>
    <dbReference type="NCBI Taxonomy" id="1643323"/>
    <lineage>
        <taxon>Bacteria</taxon>
        <taxon>Pseudomonadati</taxon>
        <taxon>Pseudomonadota</taxon>
        <taxon>Gammaproteobacteria</taxon>
        <taxon>Lysobacterales</taxon>
        <taxon>Lysobacteraceae</taxon>
        <taxon>Cognatilysobacter</taxon>
    </lineage>
</organism>
<evidence type="ECO:0000313" key="10">
    <source>
        <dbReference type="Proteomes" id="UP000323164"/>
    </source>
</evidence>
<feature type="binding site" description="axial binding residue" evidence="5">
    <location>
        <position position="141"/>
    </location>
    <ligand>
        <name>heme c</name>
        <dbReference type="ChEBI" id="CHEBI:61717"/>
        <label>2</label>
    </ligand>
    <ligandPart>
        <name>Fe</name>
        <dbReference type="ChEBI" id="CHEBI:18248"/>
    </ligandPart>
</feature>
<dbReference type="GO" id="GO:0005506">
    <property type="term" value="F:iron ion binding"/>
    <property type="evidence" value="ECO:0007669"/>
    <property type="project" value="InterPro"/>
</dbReference>
<dbReference type="GO" id="GO:0009055">
    <property type="term" value="F:electron transfer activity"/>
    <property type="evidence" value="ECO:0007669"/>
    <property type="project" value="InterPro"/>
</dbReference>
<keyword evidence="3 5" id="KW-0408">Iron</keyword>
<evidence type="ECO:0000256" key="5">
    <source>
        <dbReference type="PIRSR" id="PIRSR000005-2"/>
    </source>
</evidence>
<keyword evidence="10" id="KW-1185">Reference proteome</keyword>
<dbReference type="InterPro" id="IPR036909">
    <property type="entry name" value="Cyt_c-like_dom_sf"/>
</dbReference>
<sequence>MPRAALVVTVLMVVLAYAGAANAVDPATLARSGGAGVAACSSCHGDKGQGQGNFPRLAAQHSAYLARQLEDFASGRRDNPIMSPIAKALSAPDRAAMANYYGALPAPAPLAAAPAPATAPGGWLATRGAWSKGVPGCVQCHGPGGRGVGAAFPSIAGQPAGYIAAQLTAFASGARRNDPQALMRTPAAKLSQSEIDSVSQWLSTQPAAAAGASR</sequence>
<accession>A0A5D8Z4X4</accession>
<proteinExistence type="predicted"/>
<protein>
    <submittedName>
        <fullName evidence="9">C-type cytochrome</fullName>
    </submittedName>
</protein>
<dbReference type="PANTHER" id="PTHR33751">
    <property type="entry name" value="CBB3-TYPE CYTOCHROME C OXIDASE SUBUNIT FIXP"/>
    <property type="match status" value="1"/>
</dbReference>
<dbReference type="PANTHER" id="PTHR33751:SF11">
    <property type="entry name" value="BLL4483 PROTEIN"/>
    <property type="match status" value="1"/>
</dbReference>
<feature type="binding site" description="covalent" evidence="4">
    <location>
        <position position="140"/>
    </location>
    <ligand>
        <name>heme c</name>
        <dbReference type="ChEBI" id="CHEBI:61717"/>
        <label>2</label>
    </ligand>
</feature>
<name>A0A5D8Z4X4_9GAMM</name>
<dbReference type="AlphaFoldDB" id="A0A5D8Z4X4"/>
<dbReference type="InterPro" id="IPR024167">
    <property type="entry name" value="Cytochrome_c4-like"/>
</dbReference>
<keyword evidence="2 5" id="KW-0479">Metal-binding</keyword>
<dbReference type="PIRSF" id="PIRSF000005">
    <property type="entry name" value="Cytochrome_c4"/>
    <property type="match status" value="1"/>
</dbReference>
<feature type="domain" description="Cytochrome c" evidence="8">
    <location>
        <begin position="28"/>
        <end position="105"/>
    </location>
</feature>
<dbReference type="OrthoDB" id="9773456at2"/>
<gene>
    <name evidence="9" type="ORF">FW784_08240</name>
</gene>
<dbReference type="Proteomes" id="UP000323164">
    <property type="component" value="Unassembled WGS sequence"/>
</dbReference>
<feature type="binding site" description="covalent" evidence="4">
    <location>
        <position position="40"/>
    </location>
    <ligand>
        <name>heme c</name>
        <dbReference type="ChEBI" id="CHEBI:61717"/>
        <label>1</label>
    </ligand>
</feature>
<dbReference type="PROSITE" id="PS51007">
    <property type="entry name" value="CYTC"/>
    <property type="match status" value="2"/>
</dbReference>
<feature type="region of interest" description="Disordered" evidence="6">
    <location>
        <begin position="194"/>
        <end position="214"/>
    </location>
</feature>
<evidence type="ECO:0000256" key="7">
    <source>
        <dbReference type="SAM" id="SignalP"/>
    </source>
</evidence>
<keyword evidence="1 4" id="KW-0349">Heme</keyword>
<feature type="binding site" description="covalent" evidence="4">
    <location>
        <position position="137"/>
    </location>
    <ligand>
        <name>heme c</name>
        <dbReference type="ChEBI" id="CHEBI:61717"/>
        <label>2</label>
    </ligand>
</feature>
<feature type="domain" description="Cytochrome c" evidence="8">
    <location>
        <begin position="116"/>
        <end position="206"/>
    </location>
</feature>
<dbReference type="SUPFAM" id="SSF46626">
    <property type="entry name" value="Cytochrome c"/>
    <property type="match status" value="2"/>
</dbReference>
<feature type="binding site" description="axial binding residue" evidence="5">
    <location>
        <position position="44"/>
    </location>
    <ligand>
        <name>heme c</name>
        <dbReference type="ChEBI" id="CHEBI:61717"/>
        <label>1</label>
    </ligand>
    <ligandPart>
        <name>Fe</name>
        <dbReference type="ChEBI" id="CHEBI:18248"/>
    </ligandPart>
</feature>
<comment type="PTM">
    <text evidence="4">Binds 2 heme c groups covalently per subunit.</text>
</comment>
<dbReference type="InterPro" id="IPR009056">
    <property type="entry name" value="Cyt_c-like_dom"/>
</dbReference>
<keyword evidence="7" id="KW-0732">Signal</keyword>
<evidence type="ECO:0000313" key="9">
    <source>
        <dbReference type="EMBL" id="TZF89690.1"/>
    </source>
</evidence>
<evidence type="ECO:0000256" key="4">
    <source>
        <dbReference type="PIRSR" id="PIRSR000005-1"/>
    </source>
</evidence>
<feature type="binding site" description="axial binding residue" evidence="5">
    <location>
        <position position="82"/>
    </location>
    <ligand>
        <name>heme c</name>
        <dbReference type="ChEBI" id="CHEBI:61717"/>
        <label>1</label>
    </ligand>
    <ligandPart>
        <name>Fe</name>
        <dbReference type="ChEBI" id="CHEBI:18248"/>
    </ligandPart>
</feature>
<evidence type="ECO:0000256" key="3">
    <source>
        <dbReference type="ARBA" id="ARBA00023004"/>
    </source>
</evidence>
<evidence type="ECO:0000256" key="2">
    <source>
        <dbReference type="ARBA" id="ARBA00022723"/>
    </source>
</evidence>
<dbReference type="InterPro" id="IPR050597">
    <property type="entry name" value="Cytochrome_c_Oxidase_Subunit"/>
</dbReference>
<feature type="chain" id="PRO_5022681112" evidence="7">
    <location>
        <begin position="24"/>
        <end position="214"/>
    </location>
</feature>
<evidence type="ECO:0000259" key="8">
    <source>
        <dbReference type="PROSITE" id="PS51007"/>
    </source>
</evidence>
<evidence type="ECO:0000256" key="1">
    <source>
        <dbReference type="ARBA" id="ARBA00022617"/>
    </source>
</evidence>